<keyword evidence="11" id="KW-1185">Reference proteome</keyword>
<keyword evidence="6 8" id="KW-0472">Membrane</keyword>
<dbReference type="Proteomes" id="UP000316298">
    <property type="component" value="Unassembled WGS sequence"/>
</dbReference>
<evidence type="ECO:0000256" key="2">
    <source>
        <dbReference type="ARBA" id="ARBA00022448"/>
    </source>
</evidence>
<dbReference type="GO" id="GO:0008076">
    <property type="term" value="C:voltage-gated potassium channel complex"/>
    <property type="evidence" value="ECO:0007669"/>
    <property type="project" value="InterPro"/>
</dbReference>
<proteinExistence type="predicted"/>
<dbReference type="PANTHER" id="PTHR11537:SF254">
    <property type="entry name" value="POTASSIUM VOLTAGE-GATED CHANNEL PROTEIN SHAB"/>
    <property type="match status" value="1"/>
</dbReference>
<gene>
    <name evidence="10" type="ORF">FB475_1650</name>
</gene>
<evidence type="ECO:0000256" key="4">
    <source>
        <dbReference type="ARBA" id="ARBA00022989"/>
    </source>
</evidence>
<evidence type="ECO:0000313" key="11">
    <source>
        <dbReference type="Proteomes" id="UP000316298"/>
    </source>
</evidence>
<keyword evidence="7 10" id="KW-0407">Ion channel</keyword>
<dbReference type="SUPFAM" id="SSF81324">
    <property type="entry name" value="Voltage-gated potassium channels"/>
    <property type="match status" value="1"/>
</dbReference>
<evidence type="ECO:0000259" key="9">
    <source>
        <dbReference type="Pfam" id="PF07885"/>
    </source>
</evidence>
<evidence type="ECO:0000256" key="1">
    <source>
        <dbReference type="ARBA" id="ARBA00004141"/>
    </source>
</evidence>
<evidence type="ECO:0000256" key="6">
    <source>
        <dbReference type="ARBA" id="ARBA00023136"/>
    </source>
</evidence>
<reference evidence="10 11" key="1">
    <citation type="submission" date="2019-06" db="EMBL/GenBank/DDBJ databases">
        <title>Sequencing the genomes of 1000 actinobacteria strains.</title>
        <authorList>
            <person name="Klenk H.-P."/>
        </authorList>
    </citation>
    <scope>NUCLEOTIDE SEQUENCE [LARGE SCALE GENOMIC DNA]</scope>
    <source>
        <strain evidence="10 11">DSM 17305</strain>
    </source>
</reference>
<protein>
    <submittedName>
        <fullName evidence="10">Voltage-gated potassium channel</fullName>
    </submittedName>
</protein>
<name>A0A542EQ97_9ACTN</name>
<keyword evidence="4 8" id="KW-1133">Transmembrane helix</keyword>
<organism evidence="10 11">
    <name type="scientific">Kribbella jejuensis</name>
    <dbReference type="NCBI Taxonomy" id="236068"/>
    <lineage>
        <taxon>Bacteria</taxon>
        <taxon>Bacillati</taxon>
        <taxon>Actinomycetota</taxon>
        <taxon>Actinomycetes</taxon>
        <taxon>Propionibacteriales</taxon>
        <taxon>Kribbellaceae</taxon>
        <taxon>Kribbella</taxon>
    </lineage>
</organism>
<feature type="domain" description="Potassium channel" evidence="9">
    <location>
        <begin position="136"/>
        <end position="202"/>
    </location>
</feature>
<evidence type="ECO:0000313" key="10">
    <source>
        <dbReference type="EMBL" id="TQJ17530.1"/>
    </source>
</evidence>
<dbReference type="Gene3D" id="1.20.5.110">
    <property type="match status" value="1"/>
</dbReference>
<feature type="transmembrane region" description="Helical" evidence="8">
    <location>
        <begin position="115"/>
        <end position="135"/>
    </location>
</feature>
<feature type="transmembrane region" description="Helical" evidence="8">
    <location>
        <begin position="39"/>
        <end position="62"/>
    </location>
</feature>
<keyword evidence="2" id="KW-0813">Transport</keyword>
<evidence type="ECO:0000256" key="7">
    <source>
        <dbReference type="ARBA" id="ARBA00023303"/>
    </source>
</evidence>
<comment type="subcellular location">
    <subcellularLocation>
        <location evidence="1">Membrane</location>
        <topology evidence="1">Multi-pass membrane protein</topology>
    </subcellularLocation>
</comment>
<dbReference type="EMBL" id="VFMM01000001">
    <property type="protein sequence ID" value="TQJ17530.1"/>
    <property type="molecule type" value="Genomic_DNA"/>
</dbReference>
<evidence type="ECO:0000256" key="8">
    <source>
        <dbReference type="SAM" id="Phobius"/>
    </source>
</evidence>
<comment type="caution">
    <text evidence="10">The sequence shown here is derived from an EMBL/GenBank/DDBJ whole genome shotgun (WGS) entry which is preliminary data.</text>
</comment>
<feature type="transmembrane region" description="Helical" evidence="8">
    <location>
        <begin position="12"/>
        <end position="33"/>
    </location>
</feature>
<accession>A0A542EQ97</accession>
<sequence length="221" mass="23454">MKTELSAMYERRASWPLTAAAVVFLVVYAWPILQPDLPAGVVRACSIVNVAIWIIFGVDYLVRLALAPNKLRFIRGHVLDILVLALPLLRPLRAVRATTALARLGRAAVTLRGQTIAYVVGAVSLLGFVAAVAVLDAERSSADANIKSFGDAAWWAATTITTVGYGDRFPTTAEGKWVGAALMIGGIALAGTITAALASWFVEHIGDVERADAKPSTSSKP</sequence>
<dbReference type="InterPro" id="IPR028325">
    <property type="entry name" value="VG_K_chnl"/>
</dbReference>
<dbReference type="GO" id="GO:0001508">
    <property type="term" value="P:action potential"/>
    <property type="evidence" value="ECO:0007669"/>
    <property type="project" value="TreeGrafter"/>
</dbReference>
<keyword evidence="3 8" id="KW-0812">Transmembrane</keyword>
<dbReference type="AlphaFoldDB" id="A0A542EQ97"/>
<dbReference type="Gene3D" id="1.10.287.70">
    <property type="match status" value="1"/>
</dbReference>
<dbReference type="Pfam" id="PF07885">
    <property type="entry name" value="Ion_trans_2"/>
    <property type="match status" value="1"/>
</dbReference>
<keyword evidence="5" id="KW-0406">Ion transport</keyword>
<evidence type="ECO:0000256" key="3">
    <source>
        <dbReference type="ARBA" id="ARBA00022692"/>
    </source>
</evidence>
<dbReference type="InterPro" id="IPR013099">
    <property type="entry name" value="K_chnl_dom"/>
</dbReference>
<dbReference type="GO" id="GO:0005249">
    <property type="term" value="F:voltage-gated potassium channel activity"/>
    <property type="evidence" value="ECO:0007669"/>
    <property type="project" value="InterPro"/>
</dbReference>
<feature type="transmembrane region" description="Helical" evidence="8">
    <location>
        <begin position="177"/>
        <end position="202"/>
    </location>
</feature>
<evidence type="ECO:0000256" key="5">
    <source>
        <dbReference type="ARBA" id="ARBA00023065"/>
    </source>
</evidence>
<dbReference type="PANTHER" id="PTHR11537">
    <property type="entry name" value="VOLTAGE-GATED POTASSIUM CHANNEL"/>
    <property type="match status" value="1"/>
</dbReference>